<keyword evidence="11" id="KW-1185">Reference proteome</keyword>
<reference evidence="9 11" key="1">
    <citation type="submission" date="2020-01" db="EMBL/GenBank/DDBJ databases">
        <title>the WGS Modestobacter muralis CPCC 204518.</title>
        <authorList>
            <person name="Jiang Z."/>
        </authorList>
    </citation>
    <scope>NUCLEOTIDE SEQUENCE [LARGE SCALE GENOMIC DNA]</scope>
    <source>
        <strain evidence="9 11">DSM 100205</strain>
    </source>
</reference>
<keyword evidence="7" id="KW-1133">Transmembrane helix</keyword>
<dbReference type="GO" id="GO:0006508">
    <property type="term" value="P:proteolysis"/>
    <property type="evidence" value="ECO:0007669"/>
    <property type="project" value="UniProtKB-KW"/>
</dbReference>
<evidence type="ECO:0000256" key="7">
    <source>
        <dbReference type="SAM" id="Phobius"/>
    </source>
</evidence>
<evidence type="ECO:0000256" key="2">
    <source>
        <dbReference type="ARBA" id="ARBA00022723"/>
    </source>
</evidence>
<dbReference type="RefSeq" id="WP_163613214.1">
    <property type="nucleotide sequence ID" value="NZ_JAAGWB010000069.1"/>
</dbReference>
<evidence type="ECO:0000313" key="12">
    <source>
        <dbReference type="Proteomes" id="UP000471152"/>
    </source>
</evidence>
<dbReference type="InterPro" id="IPR052173">
    <property type="entry name" value="Beta-lactam_resp_regulator"/>
</dbReference>
<evidence type="ECO:0000259" key="8">
    <source>
        <dbReference type="Pfam" id="PF01435"/>
    </source>
</evidence>
<comment type="similarity">
    <text evidence="6">Belongs to the peptidase M48 family.</text>
</comment>
<gene>
    <name evidence="10" type="ORF">G3R41_21195</name>
    <name evidence="9" type="ORF">GCU67_20480</name>
</gene>
<dbReference type="PANTHER" id="PTHR34978:SF3">
    <property type="entry name" value="SLR0241 PROTEIN"/>
    <property type="match status" value="1"/>
</dbReference>
<accession>A0A6P0HFW3</accession>
<evidence type="ECO:0000256" key="1">
    <source>
        <dbReference type="ARBA" id="ARBA00022670"/>
    </source>
</evidence>
<keyword evidence="5 6" id="KW-0482">Metalloprotease</keyword>
<dbReference type="EMBL" id="JAAGWB010000069">
    <property type="protein sequence ID" value="NEN53424.1"/>
    <property type="molecule type" value="Genomic_DNA"/>
</dbReference>
<dbReference type="GO" id="GO:0046872">
    <property type="term" value="F:metal ion binding"/>
    <property type="evidence" value="ECO:0007669"/>
    <property type="project" value="UniProtKB-KW"/>
</dbReference>
<keyword evidence="1 6" id="KW-0645">Protease</keyword>
<dbReference type="CDD" id="cd07326">
    <property type="entry name" value="M56_BlaR1_MecR1_like"/>
    <property type="match status" value="1"/>
</dbReference>
<dbReference type="Gene3D" id="3.30.2010.10">
    <property type="entry name" value="Metalloproteases ('zincins'), catalytic domain"/>
    <property type="match status" value="1"/>
</dbReference>
<dbReference type="GO" id="GO:0004222">
    <property type="term" value="F:metalloendopeptidase activity"/>
    <property type="evidence" value="ECO:0007669"/>
    <property type="project" value="InterPro"/>
</dbReference>
<dbReference type="AlphaFoldDB" id="A0A6P0HFW3"/>
<feature type="transmembrane region" description="Helical" evidence="7">
    <location>
        <begin position="282"/>
        <end position="300"/>
    </location>
</feature>
<evidence type="ECO:0000313" key="9">
    <source>
        <dbReference type="EMBL" id="NEK96524.1"/>
    </source>
</evidence>
<protein>
    <submittedName>
        <fullName evidence="10">M56 family metallopeptidase</fullName>
    </submittedName>
</protein>
<keyword evidence="7" id="KW-0472">Membrane</keyword>
<keyword evidence="2" id="KW-0479">Metal-binding</keyword>
<proteinExistence type="inferred from homology"/>
<keyword evidence="7" id="KW-0812">Transmembrane</keyword>
<dbReference type="PANTHER" id="PTHR34978">
    <property type="entry name" value="POSSIBLE SENSOR-TRANSDUCER PROTEIN BLAR"/>
    <property type="match status" value="1"/>
</dbReference>
<feature type="domain" description="Peptidase M48" evidence="8">
    <location>
        <begin position="131"/>
        <end position="208"/>
    </location>
</feature>
<sequence>MSAAVALAVIGVTILIAGPRLAGAAWTAQAPRLAILAWQALTFSAVTAFVLAGVTLLIPVTTLAGDLGAVFHACAVSVASAYGSAEFLPGALAGTLLAGAVPAWVLLCAAWELGSGWRRRRELHRSIDMVAELDHELGVLVMDAQAPAAFCVPGRKTRIVVTTGTLAALSEDELRGVLAHEAAHLRARHNLAVTLSQGLMRAFPRVRLFQVASAQTRQLIELLADDAAAADVDRVSVASAIVSLVEMRAPAAAMAMAQEGAVLRVSRLLQPAAQMTPWRHRLLAGGLWVVLLAPVLIAGLPTLSAALNDLCNI</sequence>
<name>A0A6P0HFW3_9ACTN</name>
<organism evidence="10 12">
    <name type="scientific">Modestobacter muralis</name>
    <dbReference type="NCBI Taxonomy" id="1608614"/>
    <lineage>
        <taxon>Bacteria</taxon>
        <taxon>Bacillati</taxon>
        <taxon>Actinomycetota</taxon>
        <taxon>Actinomycetes</taxon>
        <taxon>Geodermatophilales</taxon>
        <taxon>Geodermatophilaceae</taxon>
        <taxon>Modestobacter</taxon>
    </lineage>
</organism>
<feature type="transmembrane region" description="Helical" evidence="7">
    <location>
        <begin position="91"/>
        <end position="111"/>
    </location>
</feature>
<dbReference type="InterPro" id="IPR001915">
    <property type="entry name" value="Peptidase_M48"/>
</dbReference>
<evidence type="ECO:0000256" key="3">
    <source>
        <dbReference type="ARBA" id="ARBA00022801"/>
    </source>
</evidence>
<dbReference type="Proteomes" id="UP000468828">
    <property type="component" value="Unassembled WGS sequence"/>
</dbReference>
<evidence type="ECO:0000256" key="6">
    <source>
        <dbReference type="RuleBase" id="RU003983"/>
    </source>
</evidence>
<evidence type="ECO:0000256" key="4">
    <source>
        <dbReference type="ARBA" id="ARBA00022833"/>
    </source>
</evidence>
<evidence type="ECO:0000313" key="10">
    <source>
        <dbReference type="EMBL" id="NEN53424.1"/>
    </source>
</evidence>
<keyword evidence="4 6" id="KW-0862">Zinc</keyword>
<dbReference type="Proteomes" id="UP000471152">
    <property type="component" value="Unassembled WGS sequence"/>
</dbReference>
<comment type="cofactor">
    <cofactor evidence="6">
        <name>Zn(2+)</name>
        <dbReference type="ChEBI" id="CHEBI:29105"/>
    </cofactor>
    <text evidence="6">Binds 1 zinc ion per subunit.</text>
</comment>
<feature type="transmembrane region" description="Helical" evidence="7">
    <location>
        <begin position="34"/>
        <end position="60"/>
    </location>
</feature>
<evidence type="ECO:0000313" key="11">
    <source>
        <dbReference type="Proteomes" id="UP000468828"/>
    </source>
</evidence>
<keyword evidence="3 6" id="KW-0378">Hydrolase</keyword>
<reference evidence="10 12" key="2">
    <citation type="submission" date="2020-02" db="EMBL/GenBank/DDBJ databases">
        <title>The WGS of Modestobacter muralis DSM 100205.</title>
        <authorList>
            <person name="Jiang Z."/>
        </authorList>
    </citation>
    <scope>NUCLEOTIDE SEQUENCE [LARGE SCALE GENOMIC DNA]</scope>
    <source>
        <strain evidence="10 12">DSM 100205</strain>
    </source>
</reference>
<dbReference type="Pfam" id="PF01435">
    <property type="entry name" value="Peptidase_M48"/>
    <property type="match status" value="1"/>
</dbReference>
<comment type="caution">
    <text evidence="10">The sequence shown here is derived from an EMBL/GenBank/DDBJ whole genome shotgun (WGS) entry which is preliminary data.</text>
</comment>
<dbReference type="EMBL" id="JAAGWH010000066">
    <property type="protein sequence ID" value="NEK96524.1"/>
    <property type="molecule type" value="Genomic_DNA"/>
</dbReference>
<evidence type="ECO:0000256" key="5">
    <source>
        <dbReference type="ARBA" id="ARBA00023049"/>
    </source>
</evidence>